<dbReference type="AlphaFoldDB" id="A0A9D1VSA2"/>
<dbReference type="Pfam" id="PF13567">
    <property type="entry name" value="DUF4131"/>
    <property type="match status" value="1"/>
</dbReference>
<evidence type="ECO:0000259" key="7">
    <source>
        <dbReference type="Pfam" id="PF03772"/>
    </source>
</evidence>
<dbReference type="Pfam" id="PF03772">
    <property type="entry name" value="Competence"/>
    <property type="match status" value="1"/>
</dbReference>
<dbReference type="PANTHER" id="PTHR30619:SF1">
    <property type="entry name" value="RECOMBINATION PROTEIN 2"/>
    <property type="match status" value="1"/>
</dbReference>
<feature type="transmembrane region" description="Helical" evidence="6">
    <location>
        <begin position="334"/>
        <end position="353"/>
    </location>
</feature>
<evidence type="ECO:0000256" key="6">
    <source>
        <dbReference type="SAM" id="Phobius"/>
    </source>
</evidence>
<reference evidence="9" key="1">
    <citation type="journal article" date="2021" name="PeerJ">
        <title>Extensive microbial diversity within the chicken gut microbiome revealed by metagenomics and culture.</title>
        <authorList>
            <person name="Gilroy R."/>
            <person name="Ravi A."/>
            <person name="Getino M."/>
            <person name="Pursley I."/>
            <person name="Horton D.L."/>
            <person name="Alikhan N.F."/>
            <person name="Baker D."/>
            <person name="Gharbi K."/>
            <person name="Hall N."/>
            <person name="Watson M."/>
            <person name="Adriaenssens E.M."/>
            <person name="Foster-Nyarko E."/>
            <person name="Jarju S."/>
            <person name="Secka A."/>
            <person name="Antonio M."/>
            <person name="Oren A."/>
            <person name="Chaudhuri R.R."/>
            <person name="La Ragione R."/>
            <person name="Hildebrand F."/>
            <person name="Pallen M.J."/>
        </authorList>
    </citation>
    <scope>NUCLEOTIDE SEQUENCE</scope>
    <source>
        <strain evidence="9">ChiHjej12B11-16260</strain>
    </source>
</reference>
<feature type="transmembrane region" description="Helical" evidence="6">
    <location>
        <begin position="483"/>
        <end position="502"/>
    </location>
</feature>
<protein>
    <submittedName>
        <fullName evidence="9">ComEC family competence protein</fullName>
    </submittedName>
</protein>
<evidence type="ECO:0000313" key="9">
    <source>
        <dbReference type="EMBL" id="HIX45858.1"/>
    </source>
</evidence>
<feature type="transmembrane region" description="Helical" evidence="6">
    <location>
        <begin position="288"/>
        <end position="304"/>
    </location>
</feature>
<feature type="domain" description="ComEC/Rec2-related protein" evidence="7">
    <location>
        <begin position="236"/>
        <end position="499"/>
    </location>
</feature>
<accession>A0A9D1VSA2</accession>
<feature type="transmembrane region" description="Helical" evidence="6">
    <location>
        <begin position="31"/>
        <end position="50"/>
    </location>
</feature>
<dbReference type="Proteomes" id="UP000824246">
    <property type="component" value="Unassembled WGS sequence"/>
</dbReference>
<feature type="transmembrane region" description="Helical" evidence="6">
    <location>
        <begin position="389"/>
        <end position="412"/>
    </location>
</feature>
<keyword evidence="3 6" id="KW-0812">Transmembrane</keyword>
<dbReference type="PANTHER" id="PTHR30619">
    <property type="entry name" value="DNA INTERNALIZATION/COMPETENCE PROTEIN COMEC/REC2"/>
    <property type="match status" value="1"/>
</dbReference>
<evidence type="ECO:0000256" key="3">
    <source>
        <dbReference type="ARBA" id="ARBA00022692"/>
    </source>
</evidence>
<feature type="transmembrane region" description="Helical" evidence="6">
    <location>
        <begin position="259"/>
        <end position="281"/>
    </location>
</feature>
<reference evidence="9" key="2">
    <citation type="submission" date="2021-04" db="EMBL/GenBank/DDBJ databases">
        <authorList>
            <person name="Gilroy R."/>
        </authorList>
    </citation>
    <scope>NUCLEOTIDE SEQUENCE</scope>
    <source>
        <strain evidence="9">ChiHjej12B11-16260</strain>
    </source>
</reference>
<feature type="transmembrane region" description="Helical" evidence="6">
    <location>
        <begin position="509"/>
        <end position="526"/>
    </location>
</feature>
<organism evidence="9 10">
    <name type="scientific">Candidatus Barnesiella excrementipullorum</name>
    <dbReference type="NCBI Taxonomy" id="2838479"/>
    <lineage>
        <taxon>Bacteria</taxon>
        <taxon>Pseudomonadati</taxon>
        <taxon>Bacteroidota</taxon>
        <taxon>Bacteroidia</taxon>
        <taxon>Bacteroidales</taxon>
        <taxon>Barnesiellaceae</taxon>
        <taxon>Barnesiella</taxon>
    </lineage>
</organism>
<keyword evidence="2" id="KW-1003">Cell membrane</keyword>
<sequence length="694" mass="75942">MPRLTIAHVPFARLALPLAAGIALQNVFDTHFAIYLCGGIALAATAIYVAGGREPLSTIRRYALGIAATAAMLCCGMAGMEAARPSTELPPVSESTVAIARIEEQPAKRRHTLQTRALIVATDDTAMHACALPVVLYLKPSYTASQLQRGDLILFRPALEPIKSPELPYAFDFARYMRLQGVTHSQYLRDDEWQLSARTDRLGLRDHAQHLQQACVESLYRTGLSDENAALLAAVIWGYKNDIPETAREAFSAAGLSHILAVSGLHTGIIAWVLWLVFYPLRHTPLRGARGIATIAALWVYAFITGLSPSVTRACIMATFVGAGRLLNRRNSTLNALFGSATFVLAIAPQQLFDIGFQLSYAAVTGIVLLAPHIDVARRMECRHAVLSWLSGLLAVSVAAQAATTVLAAFYFHYIPVWSLPANILLVPLLPLPIFAALLAQLGEAMQIPVAPLAAVTDRLTSLLVDGANAIASLPGATTDVWVTLPAVAGYAALLFVAWRILQERKLELLPVGLGIVILMQGLYLYESVQGMPPYCMVPATKRHTTLLLGDSERNSLVISTDTVAGIPRTGTELRMRYDARTRRVMPGDTVATRHLYAALPFVSYYGSRILWLDDDAMRYQRRETKMTIEYAIVTEGYRGKISDLCRSFDLRHVVLAAAIYPERAARLQEECRRLGIGCHHADSAGIWRLTERP</sequence>
<dbReference type="InterPro" id="IPR052159">
    <property type="entry name" value="Competence_DNA_uptake"/>
</dbReference>
<name>A0A9D1VSA2_9BACT</name>
<feature type="transmembrane region" description="Helical" evidence="6">
    <location>
        <begin position="418"/>
        <end position="439"/>
    </location>
</feature>
<evidence type="ECO:0000256" key="2">
    <source>
        <dbReference type="ARBA" id="ARBA00022475"/>
    </source>
</evidence>
<feature type="domain" description="DUF4131" evidence="8">
    <location>
        <begin position="35"/>
        <end position="193"/>
    </location>
</feature>
<evidence type="ECO:0000313" key="10">
    <source>
        <dbReference type="Proteomes" id="UP000824246"/>
    </source>
</evidence>
<keyword evidence="5 6" id="KW-0472">Membrane</keyword>
<proteinExistence type="predicted"/>
<evidence type="ECO:0000256" key="5">
    <source>
        <dbReference type="ARBA" id="ARBA00023136"/>
    </source>
</evidence>
<keyword evidence="4 6" id="KW-1133">Transmembrane helix</keyword>
<dbReference type="NCBIfam" id="TIGR00360">
    <property type="entry name" value="ComEC_N-term"/>
    <property type="match status" value="1"/>
</dbReference>
<evidence type="ECO:0000256" key="1">
    <source>
        <dbReference type="ARBA" id="ARBA00004651"/>
    </source>
</evidence>
<dbReference type="EMBL" id="DXFB01000167">
    <property type="protein sequence ID" value="HIX45858.1"/>
    <property type="molecule type" value="Genomic_DNA"/>
</dbReference>
<dbReference type="InterPro" id="IPR025405">
    <property type="entry name" value="DUF4131"/>
</dbReference>
<comment type="subcellular location">
    <subcellularLocation>
        <location evidence="1">Cell membrane</location>
        <topology evidence="1">Multi-pass membrane protein</topology>
    </subcellularLocation>
</comment>
<dbReference type="InterPro" id="IPR004477">
    <property type="entry name" value="ComEC_N"/>
</dbReference>
<evidence type="ECO:0000256" key="4">
    <source>
        <dbReference type="ARBA" id="ARBA00022989"/>
    </source>
</evidence>
<evidence type="ECO:0000259" key="8">
    <source>
        <dbReference type="Pfam" id="PF13567"/>
    </source>
</evidence>
<gene>
    <name evidence="9" type="ORF">H9982_06515</name>
</gene>
<comment type="caution">
    <text evidence="9">The sequence shown here is derived from an EMBL/GenBank/DDBJ whole genome shotgun (WGS) entry which is preliminary data.</text>
</comment>
<dbReference type="GO" id="GO:0005886">
    <property type="term" value="C:plasma membrane"/>
    <property type="evidence" value="ECO:0007669"/>
    <property type="project" value="UniProtKB-SubCell"/>
</dbReference>